<evidence type="ECO:0000313" key="2">
    <source>
        <dbReference type="Proteomes" id="UP000189376"/>
    </source>
</evidence>
<protein>
    <submittedName>
        <fullName evidence="1">Uncharacterized protein</fullName>
    </submittedName>
</protein>
<dbReference type="Pfam" id="PF18180">
    <property type="entry name" value="LD_cluster3"/>
    <property type="match status" value="1"/>
</dbReference>
<gene>
    <name evidence="1" type="ORF">AC058_20270</name>
</gene>
<keyword evidence="2" id="KW-1185">Reference proteome</keyword>
<dbReference type="InterPro" id="IPR041197">
    <property type="entry name" value="LD_cluster3"/>
</dbReference>
<dbReference type="EMBL" id="LFZS01000055">
    <property type="protein sequence ID" value="ONN48444.1"/>
    <property type="molecule type" value="Genomic_DNA"/>
</dbReference>
<proteinExistence type="predicted"/>
<dbReference type="AlphaFoldDB" id="A0A1V2UNW3"/>
<dbReference type="Proteomes" id="UP000189376">
    <property type="component" value="Unassembled WGS sequence"/>
</dbReference>
<accession>A0A1V2UNW3</accession>
<comment type="caution">
    <text evidence="1">The sequence shown here is derived from an EMBL/GenBank/DDBJ whole genome shotgun (WGS) entry which is preliminary data.</text>
</comment>
<sequence>MLNIFLSASIPLSNRKKCFYETADVLAIKEAVRSLVEVVIPNGRIVCGGHTAITPLLAMATKNSKKDVNFISIYQSNIFKPDFPESVYDFIDLTLIDGNPEEREESLKIMRQAMIQSQKFDAIVLIGGMEGVIDELEMFLEFHPNAQIIPLASTGAASRIVYESEKNKLNPRFELDPRFENDYTYSSLFRRLFHNHLKN</sequence>
<reference evidence="1 2" key="1">
    <citation type="submission" date="2015-07" db="EMBL/GenBank/DDBJ databases">
        <title>Acinetobacter yuneri, a novel member of Acinetobacter calcoaceticus-Acinetobacter baumannii complex isolated from clinical specimen.</title>
        <authorList>
            <person name="Yu Y."/>
        </authorList>
    </citation>
    <scope>NUCLEOTIDE SEQUENCE [LARGE SCALE GENOMIC DNA]</scope>
    <source>
        <strain evidence="1 2">A362</strain>
    </source>
</reference>
<organism evidence="1 2">
    <name type="scientific">Acinetobacter genomosp. 33YU</name>
    <dbReference type="NCBI Taxonomy" id="1675530"/>
    <lineage>
        <taxon>Bacteria</taxon>
        <taxon>Pseudomonadati</taxon>
        <taxon>Pseudomonadota</taxon>
        <taxon>Gammaproteobacteria</taxon>
        <taxon>Moraxellales</taxon>
        <taxon>Moraxellaceae</taxon>
        <taxon>Acinetobacter</taxon>
    </lineage>
</organism>
<name>A0A1V2UNW3_9GAMM</name>
<dbReference type="RefSeq" id="WP_077170329.1">
    <property type="nucleotide sequence ID" value="NZ_LFZS01000055.1"/>
</dbReference>
<evidence type="ECO:0000313" key="1">
    <source>
        <dbReference type="EMBL" id="ONN48444.1"/>
    </source>
</evidence>